<gene>
    <name evidence="2" type="ORF">DSM5745_08530</name>
</gene>
<proteinExistence type="predicted"/>
<accession>A0A3D8R477</accession>
<name>A0A3D8R477_9EURO</name>
<dbReference type="Proteomes" id="UP000256690">
    <property type="component" value="Unassembled WGS sequence"/>
</dbReference>
<comment type="caution">
    <text evidence="2">The sequence shown here is derived from an EMBL/GenBank/DDBJ whole genome shotgun (WGS) entry which is preliminary data.</text>
</comment>
<dbReference type="Pfam" id="PF01636">
    <property type="entry name" value="APH"/>
    <property type="match status" value="1"/>
</dbReference>
<keyword evidence="2" id="KW-0418">Kinase</keyword>
<keyword evidence="3" id="KW-1185">Reference proteome</keyword>
<dbReference type="OrthoDB" id="428260at2759"/>
<dbReference type="AlphaFoldDB" id="A0A3D8R477"/>
<evidence type="ECO:0000313" key="3">
    <source>
        <dbReference type="Proteomes" id="UP000256690"/>
    </source>
</evidence>
<sequence length="401" mass="45515">MGTQATYLPPSLSTETIRTLITSLDLPTPTSIKPLQVRAAFHTIYLITFPPSSNITARSNPNGTITLVLRVSGRQLPDIKTRNEVGVMTWVRRNTTIPVPAVLRFDNSEENPIGHEFTLLEMAPGVSVDQIYDKLSDEEKTSLVRQLTDYLIQLHAKPWDEGYVGGLKLSEGKVTRGPPIDENFWQMPDLQKYWFESELPTKETLETLNPISPDGFSRYVDYTIGCLERYIHAIEVHPSLETYRDMIPRIRAFITQLQKEENTSDLNHVTYVLAHKDLHFANIMCAPSQPGCPITAVLDWEFSGVVPAPRWNPPRAFLWNMKWAPEDKAEQSRMEGLFEKICLEKGAGHLLEEMTLNDKQEQMQTAVNHIRAIVEVCPRGQAGDKVGKWREVAERAMDAFT</sequence>
<dbReference type="Gene3D" id="3.90.1200.10">
    <property type="match status" value="1"/>
</dbReference>
<dbReference type="GO" id="GO:0016301">
    <property type="term" value="F:kinase activity"/>
    <property type="evidence" value="ECO:0007669"/>
    <property type="project" value="UniProtKB-KW"/>
</dbReference>
<dbReference type="InterPro" id="IPR002575">
    <property type="entry name" value="Aminoglycoside_PTrfase"/>
</dbReference>
<protein>
    <submittedName>
        <fullName evidence="2">Protein kinase-like</fullName>
    </submittedName>
</protein>
<dbReference type="PANTHER" id="PTHR21310:SF13">
    <property type="entry name" value="AMINOGLYCOSIDE PHOSPHOTRANSFERASE DOMAIN-CONTAINING PROTEIN"/>
    <property type="match status" value="1"/>
</dbReference>
<keyword evidence="2" id="KW-0808">Transferase</keyword>
<dbReference type="STRING" id="1810919.A0A3D8R477"/>
<organism evidence="2 3">
    <name type="scientific">Aspergillus mulundensis</name>
    <dbReference type="NCBI Taxonomy" id="1810919"/>
    <lineage>
        <taxon>Eukaryota</taxon>
        <taxon>Fungi</taxon>
        <taxon>Dikarya</taxon>
        <taxon>Ascomycota</taxon>
        <taxon>Pezizomycotina</taxon>
        <taxon>Eurotiomycetes</taxon>
        <taxon>Eurotiomycetidae</taxon>
        <taxon>Eurotiales</taxon>
        <taxon>Aspergillaceae</taxon>
        <taxon>Aspergillus</taxon>
        <taxon>Aspergillus subgen. Nidulantes</taxon>
    </lineage>
</organism>
<dbReference type="GeneID" id="38118900"/>
<evidence type="ECO:0000313" key="2">
    <source>
        <dbReference type="EMBL" id="RDW68770.1"/>
    </source>
</evidence>
<evidence type="ECO:0000259" key="1">
    <source>
        <dbReference type="Pfam" id="PF01636"/>
    </source>
</evidence>
<dbReference type="SUPFAM" id="SSF56112">
    <property type="entry name" value="Protein kinase-like (PK-like)"/>
    <property type="match status" value="1"/>
</dbReference>
<dbReference type="InterPro" id="IPR011009">
    <property type="entry name" value="Kinase-like_dom_sf"/>
</dbReference>
<dbReference type="PANTHER" id="PTHR21310">
    <property type="entry name" value="AMINOGLYCOSIDE PHOSPHOTRANSFERASE-RELATED-RELATED"/>
    <property type="match status" value="1"/>
</dbReference>
<feature type="domain" description="Aminoglycoside phosphotransferase" evidence="1">
    <location>
        <begin position="63"/>
        <end position="305"/>
    </location>
</feature>
<dbReference type="InterPro" id="IPR051678">
    <property type="entry name" value="AGP_Transferase"/>
</dbReference>
<dbReference type="RefSeq" id="XP_026600559.1">
    <property type="nucleotide sequence ID" value="XM_026750546.1"/>
</dbReference>
<dbReference type="EMBL" id="PVWQ01000011">
    <property type="protein sequence ID" value="RDW68770.1"/>
    <property type="molecule type" value="Genomic_DNA"/>
</dbReference>
<reference evidence="2 3" key="1">
    <citation type="journal article" date="2018" name="IMA Fungus">
        <title>IMA Genome-F 9: Draft genome sequence of Annulohypoxylon stygium, Aspergillus mulundensis, Berkeleyomyces basicola (syn. Thielaviopsis basicola), Ceratocystis smalleyi, two Cercospora beticola strains, Coleophoma cylindrospora, Fusarium fracticaudum, Phialophora cf. hyalina, and Morchella septimelata.</title>
        <authorList>
            <person name="Wingfield B.D."/>
            <person name="Bills G.F."/>
            <person name="Dong Y."/>
            <person name="Huang W."/>
            <person name="Nel W.J."/>
            <person name="Swalarsk-Parry B.S."/>
            <person name="Vaghefi N."/>
            <person name="Wilken P.M."/>
            <person name="An Z."/>
            <person name="de Beer Z.W."/>
            <person name="De Vos L."/>
            <person name="Chen L."/>
            <person name="Duong T.A."/>
            <person name="Gao Y."/>
            <person name="Hammerbacher A."/>
            <person name="Kikkert J.R."/>
            <person name="Li Y."/>
            <person name="Li H."/>
            <person name="Li K."/>
            <person name="Li Q."/>
            <person name="Liu X."/>
            <person name="Ma X."/>
            <person name="Naidoo K."/>
            <person name="Pethybridge S.J."/>
            <person name="Sun J."/>
            <person name="Steenkamp E.T."/>
            <person name="van der Nest M.A."/>
            <person name="van Wyk S."/>
            <person name="Wingfield M.J."/>
            <person name="Xiong C."/>
            <person name="Yue Q."/>
            <person name="Zhang X."/>
        </authorList>
    </citation>
    <scope>NUCLEOTIDE SEQUENCE [LARGE SCALE GENOMIC DNA]</scope>
    <source>
        <strain evidence="2 3">DSM 5745</strain>
    </source>
</reference>